<keyword evidence="4" id="KW-1185">Reference proteome</keyword>
<dbReference type="AlphaFoldDB" id="A0A5B7DMC5"/>
<name>A0A5B7DMC5_PORTR</name>
<sequence>MLGLPGTPGSHVPYAKTVPPRWLPNSLPPTHAPRFVCRGQVRGESILKLGGVLLIRRRQIELPGESYRCRPTLSFFGTANEGKQELLGPAPRLTNGHRPAPKTNDANGDVMSARQLPLAGGTQRAGDWAPPLLLLLSLNAAVAVDVMVVLVILMVVAMVVVKVMVMITGMMMLIYLLESMYVFGAAGAPKKRVD</sequence>
<evidence type="ECO:0000256" key="2">
    <source>
        <dbReference type="SAM" id="Phobius"/>
    </source>
</evidence>
<organism evidence="3 4">
    <name type="scientific">Portunus trituberculatus</name>
    <name type="common">Swimming crab</name>
    <name type="synonym">Neptunus trituberculatus</name>
    <dbReference type="NCBI Taxonomy" id="210409"/>
    <lineage>
        <taxon>Eukaryota</taxon>
        <taxon>Metazoa</taxon>
        <taxon>Ecdysozoa</taxon>
        <taxon>Arthropoda</taxon>
        <taxon>Crustacea</taxon>
        <taxon>Multicrustacea</taxon>
        <taxon>Malacostraca</taxon>
        <taxon>Eumalacostraca</taxon>
        <taxon>Eucarida</taxon>
        <taxon>Decapoda</taxon>
        <taxon>Pleocyemata</taxon>
        <taxon>Brachyura</taxon>
        <taxon>Eubrachyura</taxon>
        <taxon>Portunoidea</taxon>
        <taxon>Portunidae</taxon>
        <taxon>Portuninae</taxon>
        <taxon>Portunus</taxon>
    </lineage>
</organism>
<gene>
    <name evidence="3" type="ORF">E2C01_015259</name>
</gene>
<keyword evidence="2" id="KW-0812">Transmembrane</keyword>
<comment type="caution">
    <text evidence="3">The sequence shown here is derived from an EMBL/GenBank/DDBJ whole genome shotgun (WGS) entry which is preliminary data.</text>
</comment>
<dbReference type="EMBL" id="VSRR010001066">
    <property type="protein sequence ID" value="MPC22249.1"/>
    <property type="molecule type" value="Genomic_DNA"/>
</dbReference>
<evidence type="ECO:0000256" key="1">
    <source>
        <dbReference type="SAM" id="MobiDB-lite"/>
    </source>
</evidence>
<reference evidence="3 4" key="1">
    <citation type="submission" date="2019-05" db="EMBL/GenBank/DDBJ databases">
        <title>Another draft genome of Portunus trituberculatus and its Hox gene families provides insights of decapod evolution.</title>
        <authorList>
            <person name="Jeong J.-H."/>
            <person name="Song I."/>
            <person name="Kim S."/>
            <person name="Choi T."/>
            <person name="Kim D."/>
            <person name="Ryu S."/>
            <person name="Kim W."/>
        </authorList>
    </citation>
    <scope>NUCLEOTIDE SEQUENCE [LARGE SCALE GENOMIC DNA]</scope>
    <source>
        <tissue evidence="3">Muscle</tissue>
    </source>
</reference>
<feature type="region of interest" description="Disordered" evidence="1">
    <location>
        <begin position="89"/>
        <end position="108"/>
    </location>
</feature>
<proteinExistence type="predicted"/>
<evidence type="ECO:0000313" key="3">
    <source>
        <dbReference type="EMBL" id="MPC22249.1"/>
    </source>
</evidence>
<dbReference type="Proteomes" id="UP000324222">
    <property type="component" value="Unassembled WGS sequence"/>
</dbReference>
<keyword evidence="2" id="KW-1133">Transmembrane helix</keyword>
<keyword evidence="2" id="KW-0472">Membrane</keyword>
<feature type="transmembrane region" description="Helical" evidence="2">
    <location>
        <begin position="163"/>
        <end position="183"/>
    </location>
</feature>
<evidence type="ECO:0000313" key="4">
    <source>
        <dbReference type="Proteomes" id="UP000324222"/>
    </source>
</evidence>
<feature type="transmembrane region" description="Helical" evidence="2">
    <location>
        <begin position="132"/>
        <end position="157"/>
    </location>
</feature>
<accession>A0A5B7DMC5</accession>
<protein>
    <submittedName>
        <fullName evidence="3">Uncharacterized protein</fullName>
    </submittedName>
</protein>